<dbReference type="GO" id="GO:0007605">
    <property type="term" value="P:sensory perception of sound"/>
    <property type="evidence" value="ECO:0007669"/>
    <property type="project" value="TreeGrafter"/>
</dbReference>
<evidence type="ECO:0000313" key="2">
    <source>
        <dbReference type="Proteomes" id="UP000314982"/>
    </source>
</evidence>
<reference evidence="1" key="3">
    <citation type="submission" date="2025-09" db="UniProtKB">
        <authorList>
            <consortium name="Ensembl"/>
        </authorList>
    </citation>
    <scope>IDENTIFICATION</scope>
</reference>
<sequence length="333" mass="37354">MSDVTSFNILRQQGTFGDVRVAWEIVSDRFPLGLPPMQDLLLSAFFPKEVELRPQSRRHHSGTDAWLFSGRQGAYGTISPEDGPGNLANFTFSAWLIPWLDTNGFIVSKGNRNRTLYYGVKVQTNESHVSVMLYYTALGANYTQVARTTAERFVEDNVWLHVVITAGDGMIEFFLDGNPMPGGVKSLKGEAITDVSAPVRIGSDPYGEERYTGLLQDLRLYHSRLNRSEIHELHAQPAKTDLRNISGYLQYRQGEMQKAFVVKVRDDKEEEGEEVFYLQLVAAHGGARLPLPLPTAILRVMKSDNANGFFGFTGACIPDVRHTHTHTHTHRSE</sequence>
<dbReference type="STRING" id="62062.ENSHHUP00000014340"/>
<dbReference type="GO" id="GO:0071277">
    <property type="term" value="P:cellular response to calcium ion"/>
    <property type="evidence" value="ECO:0007669"/>
    <property type="project" value="TreeGrafter"/>
</dbReference>
<dbReference type="InterPro" id="IPR013320">
    <property type="entry name" value="ConA-like_dom_sf"/>
</dbReference>
<dbReference type="GO" id="GO:0032420">
    <property type="term" value="C:stereocilium"/>
    <property type="evidence" value="ECO:0007669"/>
    <property type="project" value="TreeGrafter"/>
</dbReference>
<dbReference type="SUPFAM" id="SSF141072">
    <property type="entry name" value="CalX-like"/>
    <property type="match status" value="1"/>
</dbReference>
<dbReference type="InterPro" id="IPR026919">
    <property type="entry name" value="ADGRV1"/>
</dbReference>
<dbReference type="PANTHER" id="PTHR46682:SF1">
    <property type="entry name" value="ADHESION G-PROTEIN COUPLED RECEPTOR V1"/>
    <property type="match status" value="1"/>
</dbReference>
<reference evidence="1" key="2">
    <citation type="submission" date="2025-08" db="UniProtKB">
        <authorList>
            <consortium name="Ensembl"/>
        </authorList>
    </citation>
    <scope>IDENTIFICATION</scope>
</reference>
<evidence type="ECO:0000313" key="1">
    <source>
        <dbReference type="Ensembl" id="ENSHHUP00000014340.1"/>
    </source>
</evidence>
<evidence type="ECO:0008006" key="3">
    <source>
        <dbReference type="Google" id="ProtNLM"/>
    </source>
</evidence>
<keyword evidence="2" id="KW-1185">Reference proteome</keyword>
<dbReference type="GO" id="GO:0010855">
    <property type="term" value="F:adenylate cyclase inhibitor activity"/>
    <property type="evidence" value="ECO:0007669"/>
    <property type="project" value="TreeGrafter"/>
</dbReference>
<dbReference type="GO" id="GO:0004930">
    <property type="term" value="F:G protein-coupled receptor activity"/>
    <property type="evidence" value="ECO:0007669"/>
    <property type="project" value="InterPro"/>
</dbReference>
<dbReference type="Pfam" id="PF13385">
    <property type="entry name" value="Laminin_G_3"/>
    <property type="match status" value="1"/>
</dbReference>
<organism evidence="1 2">
    <name type="scientific">Hucho hucho</name>
    <name type="common">huchen</name>
    <dbReference type="NCBI Taxonomy" id="62062"/>
    <lineage>
        <taxon>Eukaryota</taxon>
        <taxon>Metazoa</taxon>
        <taxon>Chordata</taxon>
        <taxon>Craniata</taxon>
        <taxon>Vertebrata</taxon>
        <taxon>Euteleostomi</taxon>
        <taxon>Actinopterygii</taxon>
        <taxon>Neopterygii</taxon>
        <taxon>Teleostei</taxon>
        <taxon>Protacanthopterygii</taxon>
        <taxon>Salmoniformes</taxon>
        <taxon>Salmonidae</taxon>
        <taxon>Salmoninae</taxon>
        <taxon>Hucho</taxon>
    </lineage>
</organism>
<dbReference type="GeneTree" id="ENSGT00940000154880"/>
<reference evidence="2" key="1">
    <citation type="submission" date="2018-06" db="EMBL/GenBank/DDBJ databases">
        <title>Genome assembly of Danube salmon.</title>
        <authorList>
            <person name="Macqueen D.J."/>
            <person name="Gundappa M.K."/>
        </authorList>
    </citation>
    <scope>NUCLEOTIDE SEQUENCE [LARGE SCALE GENOMIC DNA]</scope>
</reference>
<proteinExistence type="predicted"/>
<dbReference type="PANTHER" id="PTHR46682">
    <property type="entry name" value="ADHESION G-PROTEIN COUPLED RECEPTOR V1"/>
    <property type="match status" value="1"/>
</dbReference>
<dbReference type="SUPFAM" id="SSF49899">
    <property type="entry name" value="Concanavalin A-like lectins/glucanases"/>
    <property type="match status" value="1"/>
</dbReference>
<dbReference type="GO" id="GO:0001965">
    <property type="term" value="F:G-protein alpha-subunit binding"/>
    <property type="evidence" value="ECO:0007669"/>
    <property type="project" value="TreeGrafter"/>
</dbReference>
<dbReference type="GO" id="GO:0005737">
    <property type="term" value="C:cytoplasm"/>
    <property type="evidence" value="ECO:0007669"/>
    <property type="project" value="TreeGrafter"/>
</dbReference>
<dbReference type="InterPro" id="IPR038081">
    <property type="entry name" value="CalX-like_sf"/>
</dbReference>
<dbReference type="GO" id="GO:0016020">
    <property type="term" value="C:membrane"/>
    <property type="evidence" value="ECO:0007669"/>
    <property type="project" value="InterPro"/>
</dbReference>
<dbReference type="Ensembl" id="ENSHHUT00000014824.1">
    <property type="protein sequence ID" value="ENSHHUP00000014340.1"/>
    <property type="gene ID" value="ENSHHUG00000008885.1"/>
</dbReference>
<dbReference type="GO" id="GO:0007601">
    <property type="term" value="P:visual perception"/>
    <property type="evidence" value="ECO:0007669"/>
    <property type="project" value="TreeGrafter"/>
</dbReference>
<dbReference type="Proteomes" id="UP000314982">
    <property type="component" value="Unassembled WGS sequence"/>
</dbReference>
<dbReference type="AlphaFoldDB" id="A0A4W5KVI8"/>
<name>A0A4W5KVI8_9TELE</name>
<protein>
    <recommendedName>
        <fullName evidence="3">LamG-like jellyroll fold domain-containing protein</fullName>
    </recommendedName>
</protein>
<dbReference type="Gene3D" id="2.60.120.200">
    <property type="match status" value="1"/>
</dbReference>
<accession>A0A4W5KVI8</accession>